<evidence type="ECO:0008006" key="3">
    <source>
        <dbReference type="Google" id="ProtNLM"/>
    </source>
</evidence>
<keyword evidence="2" id="KW-1185">Reference proteome</keyword>
<dbReference type="OrthoDB" id="1728974at2759"/>
<protein>
    <recommendedName>
        <fullName evidence="3">Pre-C2HC domain-containing protein</fullName>
    </recommendedName>
</protein>
<name>A0A4C1W1C6_EUMVA</name>
<accession>A0A4C1W1C6</accession>
<gene>
    <name evidence="1" type="ORF">EVAR_41763_1</name>
</gene>
<evidence type="ECO:0000313" key="2">
    <source>
        <dbReference type="Proteomes" id="UP000299102"/>
    </source>
</evidence>
<proteinExistence type="predicted"/>
<comment type="caution">
    <text evidence="1">The sequence shown here is derived from an EMBL/GenBank/DDBJ whole genome shotgun (WGS) entry which is preliminary data.</text>
</comment>
<sequence>MPVIQQGASKFNWRSSRTSEIYPPFSQHLKSYITYSLKEEREFRVVLRGVPKLLPIEELKEDLLAQDLSVQSVRRITDHAREAQDLVLVTSNTIATDNATKHSFFNIKVRARCVKCLGDHGSAACTRNKETDGPPAYVLCKSSGHMANYLALRIPDPEEDKNLYDTVIENIIHGPCGARNSASPCTKNGKCPKKYPREMIKETVHNDKGSPLYR</sequence>
<organism evidence="1 2">
    <name type="scientific">Eumeta variegata</name>
    <name type="common">Bagworm moth</name>
    <name type="synonym">Eumeta japonica</name>
    <dbReference type="NCBI Taxonomy" id="151549"/>
    <lineage>
        <taxon>Eukaryota</taxon>
        <taxon>Metazoa</taxon>
        <taxon>Ecdysozoa</taxon>
        <taxon>Arthropoda</taxon>
        <taxon>Hexapoda</taxon>
        <taxon>Insecta</taxon>
        <taxon>Pterygota</taxon>
        <taxon>Neoptera</taxon>
        <taxon>Endopterygota</taxon>
        <taxon>Lepidoptera</taxon>
        <taxon>Glossata</taxon>
        <taxon>Ditrysia</taxon>
        <taxon>Tineoidea</taxon>
        <taxon>Psychidae</taxon>
        <taxon>Oiketicinae</taxon>
        <taxon>Eumeta</taxon>
    </lineage>
</organism>
<dbReference type="Proteomes" id="UP000299102">
    <property type="component" value="Unassembled WGS sequence"/>
</dbReference>
<dbReference type="AlphaFoldDB" id="A0A4C1W1C6"/>
<evidence type="ECO:0000313" key="1">
    <source>
        <dbReference type="EMBL" id="GBP43907.1"/>
    </source>
</evidence>
<dbReference type="EMBL" id="BGZK01000444">
    <property type="protein sequence ID" value="GBP43907.1"/>
    <property type="molecule type" value="Genomic_DNA"/>
</dbReference>
<reference evidence="1 2" key="1">
    <citation type="journal article" date="2019" name="Commun. Biol.">
        <title>The bagworm genome reveals a unique fibroin gene that provides high tensile strength.</title>
        <authorList>
            <person name="Kono N."/>
            <person name="Nakamura H."/>
            <person name="Ohtoshi R."/>
            <person name="Tomita M."/>
            <person name="Numata K."/>
            <person name="Arakawa K."/>
        </authorList>
    </citation>
    <scope>NUCLEOTIDE SEQUENCE [LARGE SCALE GENOMIC DNA]</scope>
</reference>
<dbReference type="STRING" id="151549.A0A4C1W1C6"/>